<evidence type="ECO:0000256" key="8">
    <source>
        <dbReference type="ARBA" id="ARBA00023012"/>
    </source>
</evidence>
<accession>A0ABW1V8P3</accession>
<feature type="transmembrane region" description="Helical" evidence="9">
    <location>
        <begin position="116"/>
        <end position="134"/>
    </location>
</feature>
<dbReference type="Gene3D" id="3.30.565.10">
    <property type="entry name" value="Histidine kinase-like ATPase, C-terminal domain"/>
    <property type="match status" value="1"/>
</dbReference>
<keyword evidence="9" id="KW-0812">Transmembrane</keyword>
<reference evidence="12" key="1">
    <citation type="journal article" date="2019" name="Int. J. Syst. Evol. Microbiol.">
        <title>The Global Catalogue of Microorganisms (GCM) 10K type strain sequencing project: providing services to taxonomists for standard genome sequencing and annotation.</title>
        <authorList>
            <consortium name="The Broad Institute Genomics Platform"/>
            <consortium name="The Broad Institute Genome Sequencing Center for Infectious Disease"/>
            <person name="Wu L."/>
            <person name="Ma J."/>
        </authorList>
    </citation>
    <scope>NUCLEOTIDE SEQUENCE [LARGE SCALE GENOMIC DNA]</scope>
    <source>
        <strain evidence="12">PCU 280</strain>
    </source>
</reference>
<keyword evidence="12" id="KW-1185">Reference proteome</keyword>
<keyword evidence="5" id="KW-0547">Nucleotide-binding</keyword>
<evidence type="ECO:0000256" key="3">
    <source>
        <dbReference type="ARBA" id="ARBA00022553"/>
    </source>
</evidence>
<feature type="transmembrane region" description="Helical" evidence="9">
    <location>
        <begin position="21"/>
        <end position="48"/>
    </location>
</feature>
<dbReference type="GO" id="GO:0016301">
    <property type="term" value="F:kinase activity"/>
    <property type="evidence" value="ECO:0007669"/>
    <property type="project" value="UniProtKB-KW"/>
</dbReference>
<evidence type="ECO:0000256" key="9">
    <source>
        <dbReference type="SAM" id="Phobius"/>
    </source>
</evidence>
<dbReference type="InterPro" id="IPR050482">
    <property type="entry name" value="Sensor_HK_TwoCompSys"/>
</dbReference>
<dbReference type="PANTHER" id="PTHR24421">
    <property type="entry name" value="NITRATE/NITRITE SENSOR PROTEIN NARX-RELATED"/>
    <property type="match status" value="1"/>
</dbReference>
<keyword evidence="3" id="KW-0597">Phosphoprotein</keyword>
<feature type="domain" description="Signal transduction histidine kinase subgroup 3 dimerisation and phosphoacceptor" evidence="10">
    <location>
        <begin position="176"/>
        <end position="239"/>
    </location>
</feature>
<gene>
    <name evidence="11" type="ORF">ACFP56_14320</name>
</gene>
<protein>
    <recommendedName>
        <fullName evidence="2">histidine kinase</fullName>
        <ecNumber evidence="2">2.7.13.3</ecNumber>
    </recommendedName>
</protein>
<dbReference type="Gene3D" id="1.20.5.1930">
    <property type="match status" value="1"/>
</dbReference>
<keyword evidence="9" id="KW-1133">Transmembrane helix</keyword>
<keyword evidence="6 11" id="KW-0418">Kinase</keyword>
<dbReference type="Pfam" id="PF07730">
    <property type="entry name" value="HisKA_3"/>
    <property type="match status" value="1"/>
</dbReference>
<evidence type="ECO:0000256" key="4">
    <source>
        <dbReference type="ARBA" id="ARBA00022679"/>
    </source>
</evidence>
<sequence>MKTIKEPNFYIHGWRFLSIGLLVYFWSVGQSSISSFILILVLLVMASLRWRFSLPIWTVLLDMLVCLLLLPYTDIHAYGLALPIFELAVRGRWIFAIASMLLYLSFPYPASSTSLVIWVYVTAFFFGMFSCSMLKARHMYLAEADEQRKARAEQERIKLDLLEANHTAVQHAELMERYRISRQLHDHLGHDLTGALLALQAYEYAQDSEEGKQLLHDVKHRLERSTVSLREAVHNVTPTAYIGIERLEHIIRNFQPLDIGFQKSGDMLLISAHIWALLEACLKEALTNVARHSNATSVKINLQVTESIARLLIHDNGSAATRNHTGSGLRGLKMRARAMGGSLSINQEDGFMLVMVIPLEKGG</sequence>
<dbReference type="InterPro" id="IPR011712">
    <property type="entry name" value="Sig_transdc_His_kin_sub3_dim/P"/>
</dbReference>
<feature type="transmembrane region" description="Helical" evidence="9">
    <location>
        <begin position="93"/>
        <end position="110"/>
    </location>
</feature>
<evidence type="ECO:0000256" key="7">
    <source>
        <dbReference type="ARBA" id="ARBA00022840"/>
    </source>
</evidence>
<evidence type="ECO:0000259" key="10">
    <source>
        <dbReference type="Pfam" id="PF07730"/>
    </source>
</evidence>
<evidence type="ECO:0000313" key="11">
    <source>
        <dbReference type="EMBL" id="MFC6333800.1"/>
    </source>
</evidence>
<keyword evidence="9" id="KW-0472">Membrane</keyword>
<dbReference type="CDD" id="cd16917">
    <property type="entry name" value="HATPase_UhpB-NarQ-NarX-like"/>
    <property type="match status" value="1"/>
</dbReference>
<evidence type="ECO:0000313" key="12">
    <source>
        <dbReference type="Proteomes" id="UP001596233"/>
    </source>
</evidence>
<dbReference type="EC" id="2.7.13.3" evidence="2"/>
<dbReference type="PANTHER" id="PTHR24421:SF10">
    <property type="entry name" value="NITRATE_NITRITE SENSOR PROTEIN NARQ"/>
    <property type="match status" value="1"/>
</dbReference>
<dbReference type="SUPFAM" id="SSF55874">
    <property type="entry name" value="ATPase domain of HSP90 chaperone/DNA topoisomerase II/histidine kinase"/>
    <property type="match status" value="1"/>
</dbReference>
<name>A0ABW1V8P3_9BACL</name>
<proteinExistence type="predicted"/>
<comment type="caution">
    <text evidence="11">The sequence shown here is derived from an EMBL/GenBank/DDBJ whole genome shotgun (WGS) entry which is preliminary data.</text>
</comment>
<dbReference type="Proteomes" id="UP001596233">
    <property type="component" value="Unassembled WGS sequence"/>
</dbReference>
<feature type="transmembrane region" description="Helical" evidence="9">
    <location>
        <begin position="54"/>
        <end position="72"/>
    </location>
</feature>
<dbReference type="RefSeq" id="WP_379235642.1">
    <property type="nucleotide sequence ID" value="NZ_JBHSTE010000004.1"/>
</dbReference>
<evidence type="ECO:0000256" key="1">
    <source>
        <dbReference type="ARBA" id="ARBA00000085"/>
    </source>
</evidence>
<evidence type="ECO:0000256" key="6">
    <source>
        <dbReference type="ARBA" id="ARBA00022777"/>
    </source>
</evidence>
<evidence type="ECO:0000256" key="2">
    <source>
        <dbReference type="ARBA" id="ARBA00012438"/>
    </source>
</evidence>
<dbReference type="EMBL" id="JBHSTE010000004">
    <property type="protein sequence ID" value="MFC6333800.1"/>
    <property type="molecule type" value="Genomic_DNA"/>
</dbReference>
<comment type="catalytic activity">
    <reaction evidence="1">
        <text>ATP + protein L-histidine = ADP + protein N-phospho-L-histidine.</text>
        <dbReference type="EC" id="2.7.13.3"/>
    </reaction>
</comment>
<dbReference type="InterPro" id="IPR036890">
    <property type="entry name" value="HATPase_C_sf"/>
</dbReference>
<evidence type="ECO:0000256" key="5">
    <source>
        <dbReference type="ARBA" id="ARBA00022741"/>
    </source>
</evidence>
<organism evidence="11 12">
    <name type="scientific">Paenibacillus septentrionalis</name>
    <dbReference type="NCBI Taxonomy" id="429342"/>
    <lineage>
        <taxon>Bacteria</taxon>
        <taxon>Bacillati</taxon>
        <taxon>Bacillota</taxon>
        <taxon>Bacilli</taxon>
        <taxon>Bacillales</taxon>
        <taxon>Paenibacillaceae</taxon>
        <taxon>Paenibacillus</taxon>
    </lineage>
</organism>
<keyword evidence="7" id="KW-0067">ATP-binding</keyword>
<keyword evidence="8" id="KW-0902">Two-component regulatory system</keyword>
<keyword evidence="4" id="KW-0808">Transferase</keyword>